<dbReference type="InterPro" id="IPR014819">
    <property type="entry name" value="PriCT_2"/>
</dbReference>
<evidence type="ECO:0000313" key="4">
    <source>
        <dbReference type="Proteomes" id="UP000812077"/>
    </source>
</evidence>
<evidence type="ECO:0000259" key="1">
    <source>
        <dbReference type="Pfam" id="PF08707"/>
    </source>
</evidence>
<dbReference type="Pfam" id="PF08707">
    <property type="entry name" value="PriCT_2"/>
    <property type="match status" value="1"/>
</dbReference>
<name>A0ABS6Y5N3_9BACT</name>
<organism evidence="3 4">
    <name type="scientific">Prevotella melaninogenica</name>
    <dbReference type="NCBI Taxonomy" id="28132"/>
    <lineage>
        <taxon>Bacteria</taxon>
        <taxon>Pseudomonadati</taxon>
        <taxon>Bacteroidota</taxon>
        <taxon>Bacteroidia</taxon>
        <taxon>Bacteroidales</taxon>
        <taxon>Prevotellaceae</taxon>
        <taxon>Prevotella</taxon>
    </lineage>
</organism>
<keyword evidence="4" id="KW-1185">Reference proteome</keyword>
<comment type="caution">
    <text evidence="3">The sequence shown here is derived from an EMBL/GenBank/DDBJ whole genome shotgun (WGS) entry which is preliminary data.</text>
</comment>
<dbReference type="Pfam" id="PF08800">
    <property type="entry name" value="BT4734-like_N"/>
    <property type="match status" value="1"/>
</dbReference>
<feature type="domain" description="Primase C-terminal 2" evidence="1">
    <location>
        <begin position="230"/>
        <end position="292"/>
    </location>
</feature>
<dbReference type="Proteomes" id="UP000812077">
    <property type="component" value="Unassembled WGS sequence"/>
</dbReference>
<proteinExistence type="predicted"/>
<sequence>MSIFDVKCSVYRSAKDRIGTGDMSIAEFLLGERWKEPVLRLRDMVAEYGPLEAKKHEDYKLTKQQLPGATLSGLFSRRKGDCLIQHTGFVAIDIDLGDNTSIGNFGTILRTLRHRAEVAMYMRSCSGTGYFALIPLAYPEHHKEQFRALQKEYAAMGIVLDNACSDITRIRFASYDEHPYVNEQAIPYKGMYEYIKPKSAVNITHSVGNSVEFVDKLISAMERDHLALPHSYDLWRDVGFALASLGENPGRSFFHRVFALTSNYNPEVCDSYYKVLSRKNSGNGTITIASFISLIGNIYRTGSISFEKLHFASDIERRVFWAKILK</sequence>
<feature type="domain" description="BT4734-like N-terminal" evidence="2">
    <location>
        <begin position="62"/>
        <end position="180"/>
    </location>
</feature>
<evidence type="ECO:0000313" key="3">
    <source>
        <dbReference type="EMBL" id="MBW4754807.1"/>
    </source>
</evidence>
<evidence type="ECO:0000259" key="2">
    <source>
        <dbReference type="Pfam" id="PF08800"/>
    </source>
</evidence>
<dbReference type="EMBL" id="JAHXCP010000009">
    <property type="protein sequence ID" value="MBW4754807.1"/>
    <property type="molecule type" value="Genomic_DNA"/>
</dbReference>
<reference evidence="3 4" key="1">
    <citation type="submission" date="2021-07" db="EMBL/GenBank/DDBJ databases">
        <title>Genomic diversity and antimicrobial resistance of Prevotella spp. isolated from chronic lung disease airways.</title>
        <authorList>
            <person name="Webb K.A."/>
            <person name="Olagoke O.S."/>
            <person name="Baird T."/>
            <person name="Neill J."/>
            <person name="Pham A."/>
            <person name="Wells T.J."/>
            <person name="Ramsay K.A."/>
            <person name="Bell S.C."/>
            <person name="Sarovich D.S."/>
            <person name="Price E.P."/>
        </authorList>
    </citation>
    <scope>NUCLEOTIDE SEQUENCE [LARGE SCALE GENOMIC DNA]</scope>
    <source>
        <strain evidence="3 4">SCHI0027.S.6</strain>
    </source>
</reference>
<gene>
    <name evidence="3" type="ORF">KZO77_07085</name>
</gene>
<dbReference type="InterPro" id="IPR014907">
    <property type="entry name" value="BT4734-like_N"/>
</dbReference>
<protein>
    <submittedName>
        <fullName evidence="3">PriCT-2 domain-containing protein</fullName>
    </submittedName>
</protein>
<dbReference type="RefSeq" id="WP_219433417.1">
    <property type="nucleotide sequence ID" value="NZ_JAHXCP010000009.1"/>
</dbReference>
<accession>A0ABS6Y5N3</accession>